<keyword evidence="4 10" id="KW-0067">ATP-binding</keyword>
<accession>A0A1H3HXB3</accession>
<keyword evidence="11" id="KW-1185">Reference proteome</keyword>
<dbReference type="PANTHER" id="PTHR43394">
    <property type="entry name" value="ATP-DEPENDENT PERMEASE MDL1, MITOCHONDRIAL"/>
    <property type="match status" value="1"/>
</dbReference>
<dbReference type="PROSITE" id="PS00211">
    <property type="entry name" value="ABC_TRANSPORTER_1"/>
    <property type="match status" value="1"/>
</dbReference>
<dbReference type="SUPFAM" id="SSF90123">
    <property type="entry name" value="ABC transporter transmembrane region"/>
    <property type="match status" value="1"/>
</dbReference>
<reference evidence="10 11" key="1">
    <citation type="submission" date="2016-10" db="EMBL/GenBank/DDBJ databases">
        <authorList>
            <person name="Varghese N."/>
            <person name="Submissions S."/>
        </authorList>
    </citation>
    <scope>NUCLEOTIDE SEQUENCE [LARGE SCALE GENOMIC DNA]</scope>
    <source>
        <strain evidence="10 11">DSM 20748</strain>
    </source>
</reference>
<name>A0A1H3HXB3_9BACI</name>
<feature type="transmembrane region" description="Helical" evidence="7">
    <location>
        <begin position="245"/>
        <end position="267"/>
    </location>
</feature>
<feature type="transmembrane region" description="Helical" evidence="7">
    <location>
        <begin position="156"/>
        <end position="179"/>
    </location>
</feature>
<evidence type="ECO:0000256" key="5">
    <source>
        <dbReference type="ARBA" id="ARBA00022989"/>
    </source>
</evidence>
<dbReference type="Gene3D" id="1.20.1560.10">
    <property type="entry name" value="ABC transporter type 1, transmembrane domain"/>
    <property type="match status" value="1"/>
</dbReference>
<evidence type="ECO:0000256" key="6">
    <source>
        <dbReference type="ARBA" id="ARBA00023136"/>
    </source>
</evidence>
<keyword evidence="2 7" id="KW-0812">Transmembrane</keyword>
<dbReference type="SUPFAM" id="SSF52540">
    <property type="entry name" value="P-loop containing nucleoside triphosphate hydrolases"/>
    <property type="match status" value="1"/>
</dbReference>
<dbReference type="InterPro" id="IPR003439">
    <property type="entry name" value="ABC_transporter-like_ATP-bd"/>
</dbReference>
<feature type="domain" description="ABC transmembrane type-1" evidence="9">
    <location>
        <begin position="19"/>
        <end position="288"/>
    </location>
</feature>
<dbReference type="PROSITE" id="PS50893">
    <property type="entry name" value="ABC_TRANSPORTER_2"/>
    <property type="match status" value="1"/>
</dbReference>
<dbReference type="InterPro" id="IPR039421">
    <property type="entry name" value="Type_1_exporter"/>
</dbReference>
<dbReference type="PROSITE" id="PS50929">
    <property type="entry name" value="ABC_TM1F"/>
    <property type="match status" value="1"/>
</dbReference>
<keyword evidence="6 7" id="KW-0472">Membrane</keyword>
<evidence type="ECO:0000259" key="9">
    <source>
        <dbReference type="PROSITE" id="PS50929"/>
    </source>
</evidence>
<dbReference type="CDD" id="cd03228">
    <property type="entry name" value="ABCC_MRP_Like"/>
    <property type="match status" value="1"/>
</dbReference>
<dbReference type="Proteomes" id="UP000198647">
    <property type="component" value="Unassembled WGS sequence"/>
</dbReference>
<dbReference type="EMBL" id="FNOS01000006">
    <property type="protein sequence ID" value="SDY20123.1"/>
    <property type="molecule type" value="Genomic_DNA"/>
</dbReference>
<evidence type="ECO:0000256" key="2">
    <source>
        <dbReference type="ARBA" id="ARBA00022692"/>
    </source>
</evidence>
<evidence type="ECO:0000256" key="4">
    <source>
        <dbReference type="ARBA" id="ARBA00022840"/>
    </source>
</evidence>
<dbReference type="InterPro" id="IPR014223">
    <property type="entry name" value="ABC_CydC/D"/>
</dbReference>
<feature type="transmembrane region" description="Helical" evidence="7">
    <location>
        <begin position="133"/>
        <end position="150"/>
    </location>
</feature>
<evidence type="ECO:0000256" key="1">
    <source>
        <dbReference type="ARBA" id="ARBA00004651"/>
    </source>
</evidence>
<gene>
    <name evidence="10" type="ORF">SAMN04488081_2321</name>
</gene>
<evidence type="ECO:0000313" key="11">
    <source>
        <dbReference type="Proteomes" id="UP000198647"/>
    </source>
</evidence>
<dbReference type="GO" id="GO:0005524">
    <property type="term" value="F:ATP binding"/>
    <property type="evidence" value="ECO:0007669"/>
    <property type="project" value="UniProtKB-KW"/>
</dbReference>
<keyword evidence="5 7" id="KW-1133">Transmembrane helix</keyword>
<comment type="caution">
    <text evidence="10">The sequence shown here is derived from an EMBL/GenBank/DDBJ whole genome shotgun (WGS) entry which is preliminary data.</text>
</comment>
<protein>
    <submittedName>
        <fullName evidence="10">ATP-binding cassette, subfamily C, CydC</fullName>
    </submittedName>
</protein>
<evidence type="ECO:0000256" key="3">
    <source>
        <dbReference type="ARBA" id="ARBA00022741"/>
    </source>
</evidence>
<dbReference type="InterPro" id="IPR003593">
    <property type="entry name" value="AAA+_ATPase"/>
</dbReference>
<dbReference type="CDD" id="cd18585">
    <property type="entry name" value="ABC_6TM_CydC"/>
    <property type="match status" value="1"/>
</dbReference>
<dbReference type="InterPro" id="IPR017871">
    <property type="entry name" value="ABC_transporter-like_CS"/>
</dbReference>
<sequence>MKELRTVLALVAREKKDIWFSIVFGVLAGLTTVGLFGASGYLISKAALAPPLYTLIIVIAMVKLFGFTRALGRYVERLFSHRATFTILSHIRTRFFEMLEPEVPHIFRKYRSGDLLARVIGDVESLQNFFLRVYYPPIVLVIVFLSTMIFTTFFSWMLALLFFLGLVIVGVVIPFIATLKQRKSQYSVREGRGILSTKLAEWLYGFRDLKIYQKQEETEADLRKSMETYEAAHERQQLQMAGGEGWNLLASLTATWAVVLVSVWQIGAGELDGIFLAMFIMISLMVFEDAGPMANVPRHLEDNRNAAERLFSLPGQTGRHSGDVSLEPFGPLSFSMENVTYSFPESLTPVLQDATISFPAGSKTAIVGASGSGKSTIQQLLLSMDVPEAGRIKVQDKDMQRVSQESVWKEVNTILQESHFFYGTVRDNLLLADEDADDRRMKEVLERVKLPHLSPEHPVEEKGGNLSGGEKQRLALARIYLKPARTWILDEPFSSVDVLTERELMQDFWETAVHDTVILISHNLKGLEQMDNIVVVEQGQVIEKGSYEELMEWKGYFYRMKQLENTLIG</sequence>
<proteinExistence type="predicted"/>
<dbReference type="SMART" id="SM00382">
    <property type="entry name" value="AAA"/>
    <property type="match status" value="1"/>
</dbReference>
<dbReference type="Pfam" id="PF00664">
    <property type="entry name" value="ABC_membrane"/>
    <property type="match status" value="1"/>
</dbReference>
<keyword evidence="3" id="KW-0547">Nucleotide-binding</keyword>
<dbReference type="NCBIfam" id="TIGR02868">
    <property type="entry name" value="CydC"/>
    <property type="match status" value="1"/>
</dbReference>
<feature type="transmembrane region" description="Helical" evidence="7">
    <location>
        <begin position="20"/>
        <end position="44"/>
    </location>
</feature>
<evidence type="ECO:0000313" key="10">
    <source>
        <dbReference type="EMBL" id="SDY20123.1"/>
    </source>
</evidence>
<dbReference type="RefSeq" id="WP_093107879.1">
    <property type="nucleotide sequence ID" value="NZ_FNOS01000006.1"/>
</dbReference>
<organism evidence="10 11">
    <name type="scientific">Salimicrobium album</name>
    <dbReference type="NCBI Taxonomy" id="50717"/>
    <lineage>
        <taxon>Bacteria</taxon>
        <taxon>Bacillati</taxon>
        <taxon>Bacillota</taxon>
        <taxon>Bacilli</taxon>
        <taxon>Bacillales</taxon>
        <taxon>Bacillaceae</taxon>
        <taxon>Salimicrobium</taxon>
    </lineage>
</organism>
<dbReference type="InterPro" id="IPR027417">
    <property type="entry name" value="P-loop_NTPase"/>
</dbReference>
<evidence type="ECO:0000259" key="8">
    <source>
        <dbReference type="PROSITE" id="PS50893"/>
    </source>
</evidence>
<dbReference type="Pfam" id="PF00005">
    <property type="entry name" value="ABC_tran"/>
    <property type="match status" value="1"/>
</dbReference>
<feature type="domain" description="ABC transporter" evidence="8">
    <location>
        <begin position="334"/>
        <end position="563"/>
    </location>
</feature>
<dbReference type="Gene3D" id="3.40.50.300">
    <property type="entry name" value="P-loop containing nucleotide triphosphate hydrolases"/>
    <property type="match status" value="1"/>
</dbReference>
<comment type="subcellular location">
    <subcellularLocation>
        <location evidence="1">Cell membrane</location>
        <topology evidence="1">Multi-pass membrane protein</topology>
    </subcellularLocation>
</comment>
<evidence type="ECO:0000256" key="7">
    <source>
        <dbReference type="SAM" id="Phobius"/>
    </source>
</evidence>
<dbReference type="InterPro" id="IPR036640">
    <property type="entry name" value="ABC1_TM_sf"/>
</dbReference>
<dbReference type="InterPro" id="IPR011527">
    <property type="entry name" value="ABC1_TM_dom"/>
</dbReference>
<feature type="transmembrane region" description="Helical" evidence="7">
    <location>
        <begin position="50"/>
        <end position="72"/>
    </location>
</feature>
<dbReference type="PANTHER" id="PTHR43394:SF1">
    <property type="entry name" value="ATP-BINDING CASSETTE SUB-FAMILY B MEMBER 10, MITOCHONDRIAL"/>
    <property type="match status" value="1"/>
</dbReference>